<organism evidence="5 6">
    <name type="scientific">Actinia tenebrosa</name>
    <name type="common">Australian red waratah sea anemone</name>
    <dbReference type="NCBI Taxonomy" id="6105"/>
    <lineage>
        <taxon>Eukaryota</taxon>
        <taxon>Metazoa</taxon>
        <taxon>Cnidaria</taxon>
        <taxon>Anthozoa</taxon>
        <taxon>Hexacorallia</taxon>
        <taxon>Actiniaria</taxon>
        <taxon>Actiniidae</taxon>
        <taxon>Actinia</taxon>
    </lineage>
</organism>
<dbReference type="InterPro" id="IPR026622">
    <property type="entry name" value="Mxra7"/>
</dbReference>
<evidence type="ECO:0000256" key="2">
    <source>
        <dbReference type="SAM" id="MobiDB-lite"/>
    </source>
</evidence>
<feature type="domain" description="Matrix-remodeling-associated protein 7 helical" evidence="4">
    <location>
        <begin position="118"/>
        <end position="177"/>
    </location>
</feature>
<gene>
    <name evidence="6" type="primary">LOC116292674</name>
</gene>
<keyword evidence="3" id="KW-0812">Transmembrane</keyword>
<protein>
    <submittedName>
        <fullName evidence="6">Uncharacterized protein LOC116292674</fullName>
    </submittedName>
</protein>
<dbReference type="PANTHER" id="PTHR21845">
    <property type="entry name" value="TRANSMEMBRANE ANCHOR PROTEIN 1"/>
    <property type="match status" value="1"/>
</dbReference>
<dbReference type="KEGG" id="aten:116292674"/>
<dbReference type="AlphaFoldDB" id="A0A6P8HHK5"/>
<dbReference type="GeneID" id="116292674"/>
<feature type="coiled-coil region" evidence="1">
    <location>
        <begin position="118"/>
        <end position="149"/>
    </location>
</feature>
<keyword evidence="1" id="KW-0175">Coiled coil</keyword>
<dbReference type="InterPro" id="IPR057534">
    <property type="entry name" value="MXRA7_helical"/>
</dbReference>
<reference evidence="6" key="1">
    <citation type="submission" date="2025-08" db="UniProtKB">
        <authorList>
            <consortium name="RefSeq"/>
        </authorList>
    </citation>
    <scope>IDENTIFICATION</scope>
    <source>
        <tissue evidence="6">Tentacle</tissue>
    </source>
</reference>
<keyword evidence="3" id="KW-0472">Membrane</keyword>
<evidence type="ECO:0000256" key="3">
    <source>
        <dbReference type="SAM" id="Phobius"/>
    </source>
</evidence>
<evidence type="ECO:0000259" key="4">
    <source>
        <dbReference type="Pfam" id="PF25473"/>
    </source>
</evidence>
<accession>A0A6P8HHK5</accession>
<dbReference type="PANTHER" id="PTHR21845:SF2">
    <property type="entry name" value="MATRIX-REMODELING-ASSOCIATED PROTEIN 7"/>
    <property type="match status" value="1"/>
</dbReference>
<keyword evidence="3" id="KW-1133">Transmembrane helix</keyword>
<keyword evidence="5" id="KW-1185">Reference proteome</keyword>
<evidence type="ECO:0000313" key="6">
    <source>
        <dbReference type="RefSeq" id="XP_031555889.1"/>
    </source>
</evidence>
<dbReference type="OrthoDB" id="5983600at2759"/>
<proteinExistence type="predicted"/>
<evidence type="ECO:0000256" key="1">
    <source>
        <dbReference type="SAM" id="Coils"/>
    </source>
</evidence>
<dbReference type="Pfam" id="PF25473">
    <property type="entry name" value="MXRA7_helical"/>
    <property type="match status" value="1"/>
</dbReference>
<evidence type="ECO:0000313" key="5">
    <source>
        <dbReference type="Proteomes" id="UP000515163"/>
    </source>
</evidence>
<dbReference type="InParanoid" id="A0A6P8HHK5"/>
<sequence length="179" mass="21095">MDTYAALVVPGVLTILVVVLTWIYMRNASRLASESLATEMTSSMKRNDKNRDEEKEELEISQENDQDSLSDENLREELEKYMIKPGEIQDVSLPIPLDNETIQHEMKEKGFENIQTYYKTSKLQIKEMEDMLTRQERELEREAQRKQLEEIFKLMASEKEKFGVDSMDQVEDQMKLYVQ</sequence>
<dbReference type="Proteomes" id="UP000515163">
    <property type="component" value="Unplaced"/>
</dbReference>
<dbReference type="RefSeq" id="XP_031555889.1">
    <property type="nucleotide sequence ID" value="XM_031700029.1"/>
</dbReference>
<feature type="region of interest" description="Disordered" evidence="2">
    <location>
        <begin position="38"/>
        <end position="72"/>
    </location>
</feature>
<feature type="compositionally biased region" description="Acidic residues" evidence="2">
    <location>
        <begin position="54"/>
        <end position="70"/>
    </location>
</feature>
<feature type="transmembrane region" description="Helical" evidence="3">
    <location>
        <begin position="6"/>
        <end position="25"/>
    </location>
</feature>
<name>A0A6P8HHK5_ACTTE</name>